<dbReference type="PANTHER" id="PTHR10366">
    <property type="entry name" value="NAD DEPENDENT EPIMERASE/DEHYDRATASE"/>
    <property type="match status" value="1"/>
</dbReference>
<evidence type="ECO:0000259" key="3">
    <source>
        <dbReference type="Pfam" id="PF01073"/>
    </source>
</evidence>
<dbReference type="InterPro" id="IPR050425">
    <property type="entry name" value="NAD(P)_dehydrat-like"/>
</dbReference>
<gene>
    <name evidence="4" type="ORF">QJS10_CPA03g00392</name>
</gene>
<evidence type="ECO:0000313" key="4">
    <source>
        <dbReference type="EMBL" id="KAK1321569.1"/>
    </source>
</evidence>
<evidence type="ECO:0000256" key="2">
    <source>
        <dbReference type="RuleBase" id="RU004475"/>
    </source>
</evidence>
<protein>
    <recommendedName>
        <fullName evidence="3">3-beta hydroxysteroid dehydrogenase/isomerase domain-containing protein</fullName>
    </recommendedName>
</protein>
<dbReference type="GO" id="GO:0006694">
    <property type="term" value="P:steroid biosynthetic process"/>
    <property type="evidence" value="ECO:0007669"/>
    <property type="project" value="InterPro"/>
</dbReference>
<keyword evidence="5" id="KW-1185">Reference proteome</keyword>
<comment type="similarity">
    <text evidence="2">Belongs to the 3-beta-HSD family.</text>
</comment>
<dbReference type="InterPro" id="IPR002225">
    <property type="entry name" value="3Beta_OHSteriod_DH/Estase"/>
</dbReference>
<dbReference type="PANTHER" id="PTHR10366:SF483">
    <property type="entry name" value="CINNAMOYL COA REDUCTASE-LIKE PROTEIN"/>
    <property type="match status" value="1"/>
</dbReference>
<accession>A0AAV9F8R1</accession>
<evidence type="ECO:0000256" key="1">
    <source>
        <dbReference type="ARBA" id="ARBA00023002"/>
    </source>
</evidence>
<dbReference type="Proteomes" id="UP001180020">
    <property type="component" value="Unassembled WGS sequence"/>
</dbReference>
<dbReference type="GO" id="GO:0016616">
    <property type="term" value="F:oxidoreductase activity, acting on the CH-OH group of donors, NAD or NADP as acceptor"/>
    <property type="evidence" value="ECO:0007669"/>
    <property type="project" value="InterPro"/>
</dbReference>
<evidence type="ECO:0000313" key="5">
    <source>
        <dbReference type="Proteomes" id="UP001180020"/>
    </source>
</evidence>
<sequence>MGVFRTAENRHAELEELLRPLVKSATEKWNGRTGSLDTPKSDDRDAPEVKVVCVTNGLSYVGLAIVRCLLSRGYAVRVTVEAEGDMEKVRETVGVSDEGERDRVWAVEASVMDASALSEAFHGCRGVFHTASFADPSGLSGYSKHVAALEVQAATAVVEACACTPSVSACVMTSSLLACVWGRNDENTPDLVDEDRWSDEGRCRDDKLWYALGKTMAEKAAWRAVSGREENVRLATICPGLVTGPHFQIANSTATIAYLKGAHEMYVRGLLATVDVEELAKAHVGVYEAMRRDRRRASGRYLCFNRTVNTRWEAEELETCVGLANRIIISYEDHHIIGADELWRRFELSNGKLRRLLRSPARCCNGGTLF</sequence>
<keyword evidence="1 2" id="KW-0560">Oxidoreductase</keyword>
<name>A0AAV9F8R1_ACOCL</name>
<dbReference type="AlphaFoldDB" id="A0AAV9F8R1"/>
<reference evidence="4" key="1">
    <citation type="journal article" date="2023" name="Nat. Commun.">
        <title>Diploid and tetraploid genomes of Acorus and the evolution of monocots.</title>
        <authorList>
            <person name="Ma L."/>
            <person name="Liu K.W."/>
            <person name="Li Z."/>
            <person name="Hsiao Y.Y."/>
            <person name="Qi Y."/>
            <person name="Fu T."/>
            <person name="Tang G.D."/>
            <person name="Zhang D."/>
            <person name="Sun W.H."/>
            <person name="Liu D.K."/>
            <person name="Li Y."/>
            <person name="Chen G.Z."/>
            <person name="Liu X.D."/>
            <person name="Liao X.Y."/>
            <person name="Jiang Y.T."/>
            <person name="Yu X."/>
            <person name="Hao Y."/>
            <person name="Huang J."/>
            <person name="Zhao X.W."/>
            <person name="Ke S."/>
            <person name="Chen Y.Y."/>
            <person name="Wu W.L."/>
            <person name="Hsu J.L."/>
            <person name="Lin Y.F."/>
            <person name="Huang M.D."/>
            <person name="Li C.Y."/>
            <person name="Huang L."/>
            <person name="Wang Z.W."/>
            <person name="Zhao X."/>
            <person name="Zhong W.Y."/>
            <person name="Peng D.H."/>
            <person name="Ahmad S."/>
            <person name="Lan S."/>
            <person name="Zhang J.S."/>
            <person name="Tsai W.C."/>
            <person name="Van de Peer Y."/>
            <person name="Liu Z.J."/>
        </authorList>
    </citation>
    <scope>NUCLEOTIDE SEQUENCE</scope>
    <source>
        <strain evidence="4">CP</strain>
    </source>
</reference>
<feature type="domain" description="3-beta hydroxysteroid dehydrogenase/isomerase" evidence="3">
    <location>
        <begin position="54"/>
        <end position="303"/>
    </location>
</feature>
<proteinExistence type="inferred from homology"/>
<comment type="caution">
    <text evidence="4">The sequence shown here is derived from an EMBL/GenBank/DDBJ whole genome shotgun (WGS) entry which is preliminary data.</text>
</comment>
<dbReference type="EMBL" id="JAUJYO010000003">
    <property type="protein sequence ID" value="KAK1321569.1"/>
    <property type="molecule type" value="Genomic_DNA"/>
</dbReference>
<dbReference type="Pfam" id="PF01073">
    <property type="entry name" value="3Beta_HSD"/>
    <property type="match status" value="1"/>
</dbReference>
<dbReference type="SUPFAM" id="SSF51735">
    <property type="entry name" value="NAD(P)-binding Rossmann-fold domains"/>
    <property type="match status" value="1"/>
</dbReference>
<dbReference type="InterPro" id="IPR036291">
    <property type="entry name" value="NAD(P)-bd_dom_sf"/>
</dbReference>
<reference evidence="4" key="2">
    <citation type="submission" date="2023-06" db="EMBL/GenBank/DDBJ databases">
        <authorList>
            <person name="Ma L."/>
            <person name="Liu K.-W."/>
            <person name="Li Z."/>
            <person name="Hsiao Y.-Y."/>
            <person name="Qi Y."/>
            <person name="Fu T."/>
            <person name="Tang G."/>
            <person name="Zhang D."/>
            <person name="Sun W.-H."/>
            <person name="Liu D.-K."/>
            <person name="Li Y."/>
            <person name="Chen G.-Z."/>
            <person name="Liu X.-D."/>
            <person name="Liao X.-Y."/>
            <person name="Jiang Y.-T."/>
            <person name="Yu X."/>
            <person name="Hao Y."/>
            <person name="Huang J."/>
            <person name="Zhao X.-W."/>
            <person name="Ke S."/>
            <person name="Chen Y.-Y."/>
            <person name="Wu W.-L."/>
            <person name="Hsu J.-L."/>
            <person name="Lin Y.-F."/>
            <person name="Huang M.-D."/>
            <person name="Li C.-Y."/>
            <person name="Huang L."/>
            <person name="Wang Z.-W."/>
            <person name="Zhao X."/>
            <person name="Zhong W.-Y."/>
            <person name="Peng D.-H."/>
            <person name="Ahmad S."/>
            <person name="Lan S."/>
            <person name="Zhang J.-S."/>
            <person name="Tsai W.-C."/>
            <person name="Van De Peer Y."/>
            <person name="Liu Z.-J."/>
        </authorList>
    </citation>
    <scope>NUCLEOTIDE SEQUENCE</scope>
    <source>
        <strain evidence="4">CP</strain>
        <tissue evidence="4">Leaves</tissue>
    </source>
</reference>
<organism evidence="4 5">
    <name type="scientific">Acorus calamus</name>
    <name type="common">Sweet flag</name>
    <dbReference type="NCBI Taxonomy" id="4465"/>
    <lineage>
        <taxon>Eukaryota</taxon>
        <taxon>Viridiplantae</taxon>
        <taxon>Streptophyta</taxon>
        <taxon>Embryophyta</taxon>
        <taxon>Tracheophyta</taxon>
        <taxon>Spermatophyta</taxon>
        <taxon>Magnoliopsida</taxon>
        <taxon>Liliopsida</taxon>
        <taxon>Acoraceae</taxon>
        <taxon>Acorus</taxon>
    </lineage>
</organism>
<dbReference type="Gene3D" id="3.40.50.720">
    <property type="entry name" value="NAD(P)-binding Rossmann-like Domain"/>
    <property type="match status" value="1"/>
</dbReference>